<comment type="caution">
    <text evidence="1">The sequence shown here is derived from an EMBL/GenBank/DDBJ whole genome shotgun (WGS) entry which is preliminary data.</text>
</comment>
<organism evidence="1 2">
    <name type="scientific">Rotaria magnacalcarata</name>
    <dbReference type="NCBI Taxonomy" id="392030"/>
    <lineage>
        <taxon>Eukaryota</taxon>
        <taxon>Metazoa</taxon>
        <taxon>Spiralia</taxon>
        <taxon>Gnathifera</taxon>
        <taxon>Rotifera</taxon>
        <taxon>Eurotatoria</taxon>
        <taxon>Bdelloidea</taxon>
        <taxon>Philodinida</taxon>
        <taxon>Philodinidae</taxon>
        <taxon>Rotaria</taxon>
    </lineage>
</organism>
<dbReference type="AlphaFoldDB" id="A0A8S2SM06"/>
<protein>
    <submittedName>
        <fullName evidence="1">Uncharacterized protein</fullName>
    </submittedName>
</protein>
<feature type="non-terminal residue" evidence="1">
    <location>
        <position position="1"/>
    </location>
</feature>
<sequence>LIANRVKVVKGPKLQGQHRPTHDELDMNATYISMNDLSCLSNCKLCTLIEYMLIKRNL</sequence>
<evidence type="ECO:0000313" key="1">
    <source>
        <dbReference type="EMBL" id="CAF4234117.1"/>
    </source>
</evidence>
<name>A0A8S2SM06_9BILA</name>
<dbReference type="EMBL" id="CAJOBI010024057">
    <property type="protein sequence ID" value="CAF4234117.1"/>
    <property type="molecule type" value="Genomic_DNA"/>
</dbReference>
<reference evidence="1" key="1">
    <citation type="submission" date="2021-02" db="EMBL/GenBank/DDBJ databases">
        <authorList>
            <person name="Nowell W R."/>
        </authorList>
    </citation>
    <scope>NUCLEOTIDE SEQUENCE</scope>
</reference>
<dbReference type="Proteomes" id="UP000676336">
    <property type="component" value="Unassembled WGS sequence"/>
</dbReference>
<proteinExistence type="predicted"/>
<gene>
    <name evidence="1" type="ORF">SMN809_LOCUS23277</name>
</gene>
<accession>A0A8S2SM06</accession>
<evidence type="ECO:0000313" key="2">
    <source>
        <dbReference type="Proteomes" id="UP000676336"/>
    </source>
</evidence>